<dbReference type="InterPro" id="IPR015422">
    <property type="entry name" value="PyrdxlP-dep_Trfase_small"/>
</dbReference>
<evidence type="ECO:0000256" key="9">
    <source>
        <dbReference type="ARBA" id="ARBA00050776"/>
    </source>
</evidence>
<dbReference type="GO" id="GO:0051536">
    <property type="term" value="F:iron-sulfur cluster binding"/>
    <property type="evidence" value="ECO:0007669"/>
    <property type="project" value="UniProtKB-KW"/>
</dbReference>
<evidence type="ECO:0000313" key="13">
    <source>
        <dbReference type="Proteomes" id="UP000002357"/>
    </source>
</evidence>
<accession>E2Q9L5</accession>
<keyword evidence="4 12" id="KW-0808">Transferase</keyword>
<dbReference type="PROSITE" id="PS00595">
    <property type="entry name" value="AA_TRANSFER_CLASS_5"/>
    <property type="match status" value="1"/>
</dbReference>
<dbReference type="Gene3D" id="3.90.1150.10">
    <property type="entry name" value="Aspartate Aminotransferase, domain 1"/>
    <property type="match status" value="1"/>
</dbReference>
<dbReference type="KEGG" id="sclf:BB341_15880"/>
<dbReference type="PANTHER" id="PTHR11601">
    <property type="entry name" value="CYSTEINE DESULFURYLASE FAMILY MEMBER"/>
    <property type="match status" value="1"/>
</dbReference>
<dbReference type="PANTHER" id="PTHR11601:SF34">
    <property type="entry name" value="CYSTEINE DESULFURASE"/>
    <property type="match status" value="1"/>
</dbReference>
<dbReference type="Proteomes" id="UP000002357">
    <property type="component" value="Chromosome"/>
</dbReference>
<protein>
    <recommendedName>
        <fullName evidence="3">cysteine desulfurase</fullName>
        <ecNumber evidence="3">2.8.1.7</ecNumber>
    </recommendedName>
</protein>
<dbReference type="EC" id="2.8.1.7" evidence="3"/>
<dbReference type="eggNOG" id="COG1104">
    <property type="taxonomic scope" value="Bacteria"/>
</dbReference>
<dbReference type="SUPFAM" id="SSF53383">
    <property type="entry name" value="PLP-dependent transferases"/>
    <property type="match status" value="1"/>
</dbReference>
<dbReference type="Gene3D" id="3.40.640.10">
    <property type="entry name" value="Type I PLP-dependent aspartate aminotransferase-like (Major domain)"/>
    <property type="match status" value="1"/>
</dbReference>
<dbReference type="GO" id="GO:0046872">
    <property type="term" value="F:metal ion binding"/>
    <property type="evidence" value="ECO:0007669"/>
    <property type="project" value="UniProtKB-KW"/>
</dbReference>
<dbReference type="STRING" id="1901.BB341_15880"/>
<organism evidence="12 13">
    <name type="scientific">Streptomyces clavuligerus</name>
    <dbReference type="NCBI Taxonomy" id="1901"/>
    <lineage>
        <taxon>Bacteria</taxon>
        <taxon>Bacillati</taxon>
        <taxon>Actinomycetota</taxon>
        <taxon>Actinomycetes</taxon>
        <taxon>Kitasatosporales</taxon>
        <taxon>Streptomycetaceae</taxon>
        <taxon>Streptomyces</taxon>
    </lineage>
</organism>
<evidence type="ECO:0000256" key="7">
    <source>
        <dbReference type="ARBA" id="ARBA00023004"/>
    </source>
</evidence>
<reference evidence="12 13" key="1">
    <citation type="journal article" date="2010" name="Genome Biol. Evol.">
        <title>The sequence of a 1.8-mb bacterial linear plasmid reveals a rich evolutionary reservoir of secondary metabolic pathways.</title>
        <authorList>
            <person name="Medema M.H."/>
            <person name="Trefzer A."/>
            <person name="Kovalchuk A."/>
            <person name="van den Berg M."/>
            <person name="Mueller U."/>
            <person name="Heijne W."/>
            <person name="Wu L."/>
            <person name="Alam M.T."/>
            <person name="Ronning C.M."/>
            <person name="Nierman W.C."/>
            <person name="Bovenberg R.A.L."/>
            <person name="Breitling R."/>
            <person name="Takano E."/>
        </authorList>
    </citation>
    <scope>NUCLEOTIDE SEQUENCE [LARGE SCALE GENOMIC DNA]</scope>
    <source>
        <strain evidence="13">ATCC 27064 / DSM 738 / JCM 4710 / NBRC 13307 / NCIMB 12785 / NRRL 3585 / VKM Ac-602</strain>
    </source>
</reference>
<dbReference type="EMBL" id="CM000913">
    <property type="protein sequence ID" value="EFG07592.1"/>
    <property type="molecule type" value="Genomic_DNA"/>
</dbReference>
<gene>
    <name evidence="12" type="ORF">SCLAV_2520</name>
</gene>
<dbReference type="AlphaFoldDB" id="E2Q9L5"/>
<dbReference type="PIRSF" id="PIRSF005572">
    <property type="entry name" value="NifS"/>
    <property type="match status" value="1"/>
</dbReference>
<evidence type="ECO:0000256" key="4">
    <source>
        <dbReference type="ARBA" id="ARBA00022679"/>
    </source>
</evidence>
<evidence type="ECO:0000313" key="12">
    <source>
        <dbReference type="EMBL" id="EFG07592.1"/>
    </source>
</evidence>
<proteinExistence type="inferred from homology"/>
<evidence type="ECO:0000259" key="11">
    <source>
        <dbReference type="Pfam" id="PF00266"/>
    </source>
</evidence>
<dbReference type="RefSeq" id="WP_003960892.1">
    <property type="nucleotide sequence ID" value="NZ_WKJY01000002.1"/>
</dbReference>
<evidence type="ECO:0000256" key="8">
    <source>
        <dbReference type="ARBA" id="ARBA00023014"/>
    </source>
</evidence>
<name>E2Q9L5_STRCL</name>
<dbReference type="InterPro" id="IPR016454">
    <property type="entry name" value="Cysteine_dSase"/>
</dbReference>
<sequence>MHSPNARKPRLRPTRIHRQLGFTVDNWWKLPHRREQPPVAQTDQREAGWIVTERTLDSGLTYLDYNATAPMRPEAREAALASMETVGNASSAHRSGRDAAQRVDEARRQVADLLNCSPGEIIFTSGATEANNLALRAAHSVGGTVITSTVEHPAVLETAKNLTATTPDALRLLAVDADGLVDIDGLHAALSAGDVAIVSLMAGNNETGVLTDLAPLAEAAHAAGALFHTDATQMVGRLPFDLAEVDVDLLSLSAHKFGGPQGVGALFVRRGIALPYHPLIFGGGQERGWRAGTLNVAGITGAGAAAAAAHRGLAEEIARVARLRDLLESALVEQLGDCRINGSLDYRLPGVTSITFHGAPADAVLTAMPDVAASEGSACSSGAPSPSHVLLAMGRSREEADSTVRFSLGYASTRADVDQAIASTIRAVRQVRAALAIPI</sequence>
<keyword evidence="5" id="KW-0479">Metal-binding</keyword>
<dbReference type="GO" id="GO:0008483">
    <property type="term" value="F:transaminase activity"/>
    <property type="evidence" value="ECO:0007669"/>
    <property type="project" value="UniProtKB-KW"/>
</dbReference>
<dbReference type="Pfam" id="PF00266">
    <property type="entry name" value="Aminotran_5"/>
    <property type="match status" value="1"/>
</dbReference>
<feature type="domain" description="Aminotransferase class V" evidence="11">
    <location>
        <begin position="61"/>
        <end position="419"/>
    </location>
</feature>
<keyword evidence="7" id="KW-0408">Iron</keyword>
<dbReference type="InterPro" id="IPR000192">
    <property type="entry name" value="Aminotrans_V_dom"/>
</dbReference>
<evidence type="ECO:0000256" key="5">
    <source>
        <dbReference type="ARBA" id="ARBA00022723"/>
    </source>
</evidence>
<keyword evidence="6" id="KW-0663">Pyridoxal phosphate</keyword>
<evidence type="ECO:0000256" key="6">
    <source>
        <dbReference type="ARBA" id="ARBA00022898"/>
    </source>
</evidence>
<evidence type="ECO:0000256" key="10">
    <source>
        <dbReference type="RuleBase" id="RU004504"/>
    </source>
</evidence>
<evidence type="ECO:0000256" key="2">
    <source>
        <dbReference type="ARBA" id="ARBA00006490"/>
    </source>
</evidence>
<dbReference type="OrthoDB" id="9808002at2"/>
<dbReference type="InterPro" id="IPR015424">
    <property type="entry name" value="PyrdxlP-dep_Trfase"/>
</dbReference>
<dbReference type="InterPro" id="IPR015421">
    <property type="entry name" value="PyrdxlP-dep_Trfase_major"/>
</dbReference>
<keyword evidence="12" id="KW-0032">Aminotransferase</keyword>
<evidence type="ECO:0000256" key="1">
    <source>
        <dbReference type="ARBA" id="ARBA00001933"/>
    </source>
</evidence>
<dbReference type="GO" id="GO:0031071">
    <property type="term" value="F:cysteine desulfurase activity"/>
    <property type="evidence" value="ECO:0007669"/>
    <property type="project" value="UniProtKB-EC"/>
</dbReference>
<evidence type="ECO:0000256" key="3">
    <source>
        <dbReference type="ARBA" id="ARBA00012239"/>
    </source>
</evidence>
<comment type="catalytic activity">
    <reaction evidence="9">
        <text>(sulfur carrier)-H + L-cysteine = (sulfur carrier)-SH + L-alanine</text>
        <dbReference type="Rhea" id="RHEA:43892"/>
        <dbReference type="Rhea" id="RHEA-COMP:14737"/>
        <dbReference type="Rhea" id="RHEA-COMP:14739"/>
        <dbReference type="ChEBI" id="CHEBI:29917"/>
        <dbReference type="ChEBI" id="CHEBI:35235"/>
        <dbReference type="ChEBI" id="CHEBI:57972"/>
        <dbReference type="ChEBI" id="CHEBI:64428"/>
        <dbReference type="EC" id="2.8.1.7"/>
    </reaction>
</comment>
<keyword evidence="8" id="KW-0411">Iron-sulfur</keyword>
<dbReference type="InterPro" id="IPR020578">
    <property type="entry name" value="Aminotrans_V_PyrdxlP_BS"/>
</dbReference>
<keyword evidence="13" id="KW-1185">Reference proteome</keyword>
<comment type="cofactor">
    <cofactor evidence="1 10">
        <name>pyridoxal 5'-phosphate</name>
        <dbReference type="ChEBI" id="CHEBI:597326"/>
    </cofactor>
</comment>
<comment type="similarity">
    <text evidence="2">Belongs to the class-V pyridoxal-phosphate-dependent aminotransferase family. NifS/IscS subfamily.</text>
</comment>